<evidence type="ECO:0000313" key="2">
    <source>
        <dbReference type="EMBL" id="KAK0489263.1"/>
    </source>
</evidence>
<evidence type="ECO:0000256" key="1">
    <source>
        <dbReference type="SAM" id="Phobius"/>
    </source>
</evidence>
<dbReference type="AlphaFoldDB" id="A0AA39PU66"/>
<reference evidence="2" key="1">
    <citation type="submission" date="2023-06" db="EMBL/GenBank/DDBJ databases">
        <authorList>
            <consortium name="Lawrence Berkeley National Laboratory"/>
            <person name="Ahrendt S."/>
            <person name="Sahu N."/>
            <person name="Indic B."/>
            <person name="Wong-Bajracharya J."/>
            <person name="Merenyi Z."/>
            <person name="Ke H.-M."/>
            <person name="Monk M."/>
            <person name="Kocsube S."/>
            <person name="Drula E."/>
            <person name="Lipzen A."/>
            <person name="Balint B."/>
            <person name="Henrissat B."/>
            <person name="Andreopoulos B."/>
            <person name="Martin F.M."/>
            <person name="Harder C.B."/>
            <person name="Rigling D."/>
            <person name="Ford K.L."/>
            <person name="Foster G.D."/>
            <person name="Pangilinan J."/>
            <person name="Papanicolaou A."/>
            <person name="Barry K."/>
            <person name="LaButti K."/>
            <person name="Viragh M."/>
            <person name="Koriabine M."/>
            <person name="Yan M."/>
            <person name="Riley R."/>
            <person name="Champramary S."/>
            <person name="Plett K.L."/>
            <person name="Tsai I.J."/>
            <person name="Slot J."/>
            <person name="Sipos G."/>
            <person name="Plett J."/>
            <person name="Nagy L.G."/>
            <person name="Grigoriev I.V."/>
        </authorList>
    </citation>
    <scope>NUCLEOTIDE SEQUENCE</scope>
    <source>
        <strain evidence="2">ICMP 16352</strain>
    </source>
</reference>
<name>A0AA39PU66_9AGAR</name>
<dbReference type="Proteomes" id="UP001175227">
    <property type="component" value="Unassembled WGS sequence"/>
</dbReference>
<accession>A0AA39PU66</accession>
<keyword evidence="1" id="KW-1133">Transmembrane helix</keyword>
<keyword evidence="3" id="KW-1185">Reference proteome</keyword>
<proteinExistence type="predicted"/>
<gene>
    <name evidence="2" type="ORF">IW261DRAFT_1557745</name>
</gene>
<organism evidence="2 3">
    <name type="scientific">Armillaria novae-zelandiae</name>
    <dbReference type="NCBI Taxonomy" id="153914"/>
    <lineage>
        <taxon>Eukaryota</taxon>
        <taxon>Fungi</taxon>
        <taxon>Dikarya</taxon>
        <taxon>Basidiomycota</taxon>
        <taxon>Agaricomycotina</taxon>
        <taxon>Agaricomycetes</taxon>
        <taxon>Agaricomycetidae</taxon>
        <taxon>Agaricales</taxon>
        <taxon>Marasmiineae</taxon>
        <taxon>Physalacriaceae</taxon>
        <taxon>Armillaria</taxon>
    </lineage>
</organism>
<protein>
    <submittedName>
        <fullName evidence="2">Uncharacterized protein</fullName>
    </submittedName>
</protein>
<evidence type="ECO:0000313" key="3">
    <source>
        <dbReference type="Proteomes" id="UP001175227"/>
    </source>
</evidence>
<dbReference type="EMBL" id="JAUEPR010000002">
    <property type="protein sequence ID" value="KAK0489263.1"/>
    <property type="molecule type" value="Genomic_DNA"/>
</dbReference>
<feature type="transmembrane region" description="Helical" evidence="1">
    <location>
        <begin position="12"/>
        <end position="29"/>
    </location>
</feature>
<keyword evidence="1" id="KW-0472">Membrane</keyword>
<sequence>MIINNQFIQPISYFFAIAVAMALSVLVFAKDILTLLPFGAPPAAAPKYPHITVTVKVEVQYSTIEPSSCVSSDSTFVKVSSECYSNPRVGKRSCLF</sequence>
<keyword evidence="1" id="KW-0812">Transmembrane</keyword>
<comment type="caution">
    <text evidence="2">The sequence shown here is derived from an EMBL/GenBank/DDBJ whole genome shotgun (WGS) entry which is preliminary data.</text>
</comment>